<reference evidence="3" key="1">
    <citation type="journal article" date="2022" name="Plant J.">
        <title>Strategies of tolerance reflected in two North American maple genomes.</title>
        <authorList>
            <person name="McEvoy S.L."/>
            <person name="Sezen U.U."/>
            <person name="Trouern-Trend A."/>
            <person name="McMahon S.M."/>
            <person name="Schaberg P.G."/>
            <person name="Yang J."/>
            <person name="Wegrzyn J.L."/>
            <person name="Swenson N.G."/>
        </authorList>
    </citation>
    <scope>NUCLEOTIDE SEQUENCE</scope>
    <source>
        <strain evidence="3">NS2018</strain>
    </source>
</reference>
<dbReference type="Pfam" id="PF24758">
    <property type="entry name" value="LRR_At5g56370"/>
    <property type="match status" value="1"/>
</dbReference>
<feature type="domain" description="FBD" evidence="2">
    <location>
        <begin position="462"/>
        <end position="531"/>
    </location>
</feature>
<proteinExistence type="predicted"/>
<dbReference type="PANTHER" id="PTHR31900:SF34">
    <property type="entry name" value="EMB|CAB62440.1-RELATED"/>
    <property type="match status" value="1"/>
</dbReference>
<dbReference type="Pfam" id="PF08387">
    <property type="entry name" value="FBD"/>
    <property type="match status" value="1"/>
</dbReference>
<dbReference type="Gene3D" id="3.80.10.10">
    <property type="entry name" value="Ribonuclease Inhibitor"/>
    <property type="match status" value="1"/>
</dbReference>
<dbReference type="AlphaFoldDB" id="A0AA39RRU5"/>
<evidence type="ECO:0000256" key="1">
    <source>
        <dbReference type="SAM" id="MobiDB-lite"/>
    </source>
</evidence>
<dbReference type="InterPro" id="IPR050232">
    <property type="entry name" value="FBL13/AtMIF1-like"/>
</dbReference>
<sequence>MLGARDLSASAEHVRDLREVDTVTQTRSSSRASEQQRTDVATPSSVPIAPIPVRSTCVRFVQACRGTAGHTDQRSPVREAVPDRWERQFIEVISVVDALREEGTSTQMHTEGPFHYEAPGVTPLQRDSAAVHGTETAHRGTAASPPGYKGNRRTLIVDIVEFVLRRCQSNNIQNFHFRTYCHFQKSDASRLIELICFAVDRNVCSLTLKIGIVEERPLIKLPQNILTCKSLVKLNIDCSDFVLDIPDCTVCFSCLKFLSIYIYPQNSNSLQKLFRSCPILEELKIKGWNDTDGNELTFDINVPTLKKLKIHIWFYWSGEILVYRFVVRASNLEYLELYNGYLACVLVGETPFLNKVILGGFIEPDEDEATMRATEFFKAISSTRFLSLFIIDMSVLFPPLHGNLPLFPNLIHLKLEIDFFDGLELLVQFFNNSPILEVLDLTQEYFSGWREVVRFELESVPFCMLFHLKEVRLYLVDSDGQDLDVIKCLLENSKVLERISVRFCLDKHKQEIQNEILNFPRASPICEIEFAA</sequence>
<dbReference type="SUPFAM" id="SSF52047">
    <property type="entry name" value="RNI-like"/>
    <property type="match status" value="1"/>
</dbReference>
<dbReference type="PANTHER" id="PTHR31900">
    <property type="entry name" value="F-BOX/RNI SUPERFAMILY PROTEIN-RELATED"/>
    <property type="match status" value="1"/>
</dbReference>
<dbReference type="InterPro" id="IPR006566">
    <property type="entry name" value="FBD"/>
</dbReference>
<dbReference type="InterPro" id="IPR055411">
    <property type="entry name" value="LRR_FXL15/At3g58940/PEG3-like"/>
</dbReference>
<dbReference type="EMBL" id="JAUESC010000385">
    <property type="protein sequence ID" value="KAK0578615.1"/>
    <property type="molecule type" value="Genomic_DNA"/>
</dbReference>
<accession>A0AA39RRU5</accession>
<feature type="compositionally biased region" description="Polar residues" evidence="1">
    <location>
        <begin position="22"/>
        <end position="45"/>
    </location>
</feature>
<reference evidence="3" key="2">
    <citation type="submission" date="2023-06" db="EMBL/GenBank/DDBJ databases">
        <authorList>
            <person name="Swenson N.G."/>
            <person name="Wegrzyn J.L."/>
            <person name="Mcevoy S.L."/>
        </authorList>
    </citation>
    <scope>NUCLEOTIDE SEQUENCE</scope>
    <source>
        <strain evidence="3">NS2018</strain>
        <tissue evidence="3">Leaf</tissue>
    </source>
</reference>
<evidence type="ECO:0000259" key="2">
    <source>
        <dbReference type="SMART" id="SM00579"/>
    </source>
</evidence>
<dbReference type="InterPro" id="IPR032675">
    <property type="entry name" value="LRR_dom_sf"/>
</dbReference>
<name>A0AA39RRU5_ACESA</name>
<keyword evidence="4" id="KW-1185">Reference proteome</keyword>
<comment type="caution">
    <text evidence="3">The sequence shown here is derived from an EMBL/GenBank/DDBJ whole genome shotgun (WGS) entry which is preliminary data.</text>
</comment>
<evidence type="ECO:0000313" key="4">
    <source>
        <dbReference type="Proteomes" id="UP001168877"/>
    </source>
</evidence>
<dbReference type="Proteomes" id="UP001168877">
    <property type="component" value="Unassembled WGS sequence"/>
</dbReference>
<dbReference type="SMART" id="SM00579">
    <property type="entry name" value="FBD"/>
    <property type="match status" value="1"/>
</dbReference>
<feature type="compositionally biased region" description="Basic and acidic residues" evidence="1">
    <location>
        <begin position="12"/>
        <end position="21"/>
    </location>
</feature>
<gene>
    <name evidence="3" type="ORF">LWI29_013223</name>
</gene>
<protein>
    <recommendedName>
        <fullName evidence="2">FBD domain-containing protein</fullName>
    </recommendedName>
</protein>
<feature type="region of interest" description="Disordered" evidence="1">
    <location>
        <begin position="1"/>
        <end position="47"/>
    </location>
</feature>
<organism evidence="3 4">
    <name type="scientific">Acer saccharum</name>
    <name type="common">Sugar maple</name>
    <dbReference type="NCBI Taxonomy" id="4024"/>
    <lineage>
        <taxon>Eukaryota</taxon>
        <taxon>Viridiplantae</taxon>
        <taxon>Streptophyta</taxon>
        <taxon>Embryophyta</taxon>
        <taxon>Tracheophyta</taxon>
        <taxon>Spermatophyta</taxon>
        <taxon>Magnoliopsida</taxon>
        <taxon>eudicotyledons</taxon>
        <taxon>Gunneridae</taxon>
        <taxon>Pentapetalae</taxon>
        <taxon>rosids</taxon>
        <taxon>malvids</taxon>
        <taxon>Sapindales</taxon>
        <taxon>Sapindaceae</taxon>
        <taxon>Hippocastanoideae</taxon>
        <taxon>Acereae</taxon>
        <taxon>Acer</taxon>
    </lineage>
</organism>
<evidence type="ECO:0000313" key="3">
    <source>
        <dbReference type="EMBL" id="KAK0578615.1"/>
    </source>
</evidence>